<dbReference type="Pfam" id="PF03123">
    <property type="entry name" value="CAT_RBD"/>
    <property type="match status" value="1"/>
</dbReference>
<dbReference type="PANTHER" id="PTHR30185">
    <property type="entry name" value="CRYPTIC BETA-GLUCOSIDE BGL OPERON ANTITERMINATOR"/>
    <property type="match status" value="1"/>
</dbReference>
<reference evidence="3 4" key="1">
    <citation type="submission" date="2019-06" db="EMBL/GenBank/DDBJ databases">
        <title>Saccharibacillus brassicae sp. nov., an endophytic bacterium isolated from Chinese cabbage seeds (Brassica pekinensis).</title>
        <authorList>
            <person name="Jiang L."/>
            <person name="Lee J."/>
            <person name="Kim S.W."/>
        </authorList>
    </citation>
    <scope>NUCLEOTIDE SEQUENCE [LARGE SCALE GENOMIC DNA]</scope>
    <source>
        <strain evidence="4">KCTC 43072 / ATSA2</strain>
    </source>
</reference>
<name>A0A4Y6V177_SACBS</name>
<dbReference type="InterPro" id="IPR011608">
    <property type="entry name" value="PRD"/>
</dbReference>
<dbReference type="InterPro" id="IPR004341">
    <property type="entry name" value="CAT_RNA-bd_dom"/>
</dbReference>
<evidence type="ECO:0000313" key="3">
    <source>
        <dbReference type="EMBL" id="QDH22361.1"/>
    </source>
</evidence>
<organism evidence="3 4">
    <name type="scientific">Saccharibacillus brassicae</name>
    <dbReference type="NCBI Taxonomy" id="2583377"/>
    <lineage>
        <taxon>Bacteria</taxon>
        <taxon>Bacillati</taxon>
        <taxon>Bacillota</taxon>
        <taxon>Bacilli</taxon>
        <taxon>Bacillales</taxon>
        <taxon>Paenibacillaceae</taxon>
        <taxon>Saccharibacillus</taxon>
    </lineage>
</organism>
<dbReference type="PANTHER" id="PTHR30185:SF15">
    <property type="entry name" value="CRYPTIC BETA-GLUCOSIDE BGL OPERON ANTITERMINATOR"/>
    <property type="match status" value="1"/>
</dbReference>
<dbReference type="Gene3D" id="1.10.1790.10">
    <property type="entry name" value="PRD domain"/>
    <property type="match status" value="2"/>
</dbReference>
<dbReference type="SUPFAM" id="SSF50151">
    <property type="entry name" value="SacY-like RNA-binding domain"/>
    <property type="match status" value="1"/>
</dbReference>
<protein>
    <submittedName>
        <fullName evidence="3">PRD domain-containing protein</fullName>
    </submittedName>
</protein>
<dbReference type="InterPro" id="IPR036634">
    <property type="entry name" value="PRD_sf"/>
</dbReference>
<feature type="domain" description="PRD" evidence="2">
    <location>
        <begin position="66"/>
        <end position="171"/>
    </location>
</feature>
<keyword evidence="4" id="KW-1185">Reference proteome</keyword>
<dbReference type="GO" id="GO:0003723">
    <property type="term" value="F:RNA binding"/>
    <property type="evidence" value="ECO:0007669"/>
    <property type="project" value="InterPro"/>
</dbReference>
<dbReference type="InterPro" id="IPR036650">
    <property type="entry name" value="CAT_RNA-bd_dom_sf"/>
</dbReference>
<dbReference type="OrthoDB" id="9813552at2"/>
<feature type="domain" description="PRD" evidence="2">
    <location>
        <begin position="174"/>
        <end position="284"/>
    </location>
</feature>
<dbReference type="SUPFAM" id="SSF63520">
    <property type="entry name" value="PTS-regulatory domain, PRD"/>
    <property type="match status" value="2"/>
</dbReference>
<proteinExistence type="predicted"/>
<sequence>MLRLKKVLNTSVILAEDDQHKEFILFGKGIGFGKKVGTPVQEDQVHQVFIPVEHDRVKELASLLDTVPPIFAELTQQIVVHAEQQLRVKLSTSVYFTLMDHLNFAVERFRQGINITNKVYWEIKNYYPDEFRVGTYALQRVNEALSIELPVEEAANIAFHLINAQGEQGESSNGNGVRYAKMVASIVNLARYNFHLDLETDNVHYTRFITHVKFFAERFFSDQMLQESDNALFDQIAGLYPQAMLGALKIKDYIEQVYGKTIPNDELAYLAVHIQRLMRHKQMEP</sequence>
<dbReference type="GO" id="GO:0006355">
    <property type="term" value="P:regulation of DNA-templated transcription"/>
    <property type="evidence" value="ECO:0007669"/>
    <property type="project" value="InterPro"/>
</dbReference>
<dbReference type="EMBL" id="CP041217">
    <property type="protein sequence ID" value="QDH22361.1"/>
    <property type="molecule type" value="Genomic_DNA"/>
</dbReference>
<dbReference type="RefSeq" id="WP_141448905.1">
    <property type="nucleotide sequence ID" value="NZ_CP041217.1"/>
</dbReference>
<dbReference type="InterPro" id="IPR050661">
    <property type="entry name" value="BglG_antiterminators"/>
</dbReference>
<evidence type="ECO:0000313" key="4">
    <source>
        <dbReference type="Proteomes" id="UP000316968"/>
    </source>
</evidence>
<dbReference type="PROSITE" id="PS51372">
    <property type="entry name" value="PRD_2"/>
    <property type="match status" value="2"/>
</dbReference>
<gene>
    <name evidence="3" type="ORF">FFV09_16820</name>
</gene>
<dbReference type="SMART" id="SM01061">
    <property type="entry name" value="CAT_RBD"/>
    <property type="match status" value="1"/>
</dbReference>
<accession>A0A4Y6V177</accession>
<dbReference type="KEGG" id="saca:FFV09_16820"/>
<dbReference type="Gene3D" id="2.30.24.10">
    <property type="entry name" value="CAT RNA-binding domain"/>
    <property type="match status" value="1"/>
</dbReference>
<dbReference type="Proteomes" id="UP000316968">
    <property type="component" value="Chromosome"/>
</dbReference>
<keyword evidence="1" id="KW-0677">Repeat</keyword>
<evidence type="ECO:0000256" key="1">
    <source>
        <dbReference type="ARBA" id="ARBA00022737"/>
    </source>
</evidence>
<dbReference type="AlphaFoldDB" id="A0A4Y6V177"/>
<dbReference type="Pfam" id="PF00874">
    <property type="entry name" value="PRD"/>
    <property type="match status" value="2"/>
</dbReference>
<evidence type="ECO:0000259" key="2">
    <source>
        <dbReference type="PROSITE" id="PS51372"/>
    </source>
</evidence>